<feature type="transmembrane region" description="Helical" evidence="1">
    <location>
        <begin position="282"/>
        <end position="302"/>
    </location>
</feature>
<feature type="transmembrane region" description="Helical" evidence="1">
    <location>
        <begin position="44"/>
        <end position="68"/>
    </location>
</feature>
<dbReference type="EMBL" id="FNZI01000006">
    <property type="protein sequence ID" value="SEJ62208.1"/>
    <property type="molecule type" value="Genomic_DNA"/>
</dbReference>
<keyword evidence="3" id="KW-1185">Reference proteome</keyword>
<feature type="transmembrane region" description="Helical" evidence="1">
    <location>
        <begin position="215"/>
        <end position="237"/>
    </location>
</feature>
<feature type="transmembrane region" description="Helical" evidence="1">
    <location>
        <begin position="180"/>
        <end position="203"/>
    </location>
</feature>
<gene>
    <name evidence="2" type="ORF">SAMN05421637_2440</name>
</gene>
<sequence>MRGVAALVAGAAAAAFMALGLPWDIGECGGQCTQAGDPFTLVWAFGLVLYMGIPLTILVAMLVAILGIRAVDPGEAAVRAALGETPGTAVRRAAWTGLRHGLIVATSVYVMAGAVHVALEQAHGWEPFSTGAETWAVRAEEGILVALSLSIAHVIAVRRPRRTPVERLREDAEAMRPLRLGRGAAIVAGLAATAAGVIVGLALDHELAEGFVVTNAAGIAWGACWILLVVLALAAVLPWARGYAPRFVALAAGLADGAGAPRLAAVLAARASSPTKATGRTFMTVGLIAFAVGALATGPTAVAQSDLLVTTTSVSADSTDLRDELAAIDGVERVVVGEALAGLDEWQRAIAVDPADLRGIDDEVADALETHPGAAVSAETNVRDITTDVFRPSGIVPLDGSWDTFVSLADVTGPTAGTTYLVYAHEGADREAIDQAATAVETDSTWSSSSSYTSGGDSTGALVTIAVLLGLVLTPVAFGAVKAGSREAATFAALGAEPRLMRQALTLEGAVVAGTAVAAGMSMGAAAHMVMAVLGAARGSLTGVITDSYTTLALESVPWAYLVIWGALILGIFTAVTALASAAIRLDTPAEALRNKETVR</sequence>
<dbReference type="AlphaFoldDB" id="A0A1H7A9W3"/>
<accession>A0A1H7A9W3</accession>
<dbReference type="STRING" id="1043493.SAMN05421637_2440"/>
<keyword evidence="1" id="KW-0472">Membrane</keyword>
<evidence type="ECO:0000313" key="2">
    <source>
        <dbReference type="EMBL" id="SEJ62208.1"/>
    </source>
</evidence>
<protein>
    <recommendedName>
        <fullName evidence="4">FtsX-like permease family protein</fullName>
    </recommendedName>
</protein>
<evidence type="ECO:0008006" key="4">
    <source>
        <dbReference type="Google" id="ProtNLM"/>
    </source>
</evidence>
<feature type="transmembrane region" description="Helical" evidence="1">
    <location>
        <begin position="557"/>
        <end position="584"/>
    </location>
</feature>
<evidence type="ECO:0000256" key="1">
    <source>
        <dbReference type="SAM" id="Phobius"/>
    </source>
</evidence>
<feature type="transmembrane region" description="Helical" evidence="1">
    <location>
        <begin position="509"/>
        <end position="537"/>
    </location>
</feature>
<evidence type="ECO:0000313" key="3">
    <source>
        <dbReference type="Proteomes" id="UP000183315"/>
    </source>
</evidence>
<proteinExistence type="predicted"/>
<dbReference type="Proteomes" id="UP000183315">
    <property type="component" value="Unassembled WGS sequence"/>
</dbReference>
<feature type="transmembrane region" description="Helical" evidence="1">
    <location>
        <begin position="139"/>
        <end position="159"/>
    </location>
</feature>
<keyword evidence="1" id="KW-1133">Transmembrane helix</keyword>
<feature type="transmembrane region" description="Helical" evidence="1">
    <location>
        <begin position="101"/>
        <end position="119"/>
    </location>
</feature>
<feature type="transmembrane region" description="Helical" evidence="1">
    <location>
        <begin position="460"/>
        <end position="481"/>
    </location>
</feature>
<name>A0A1H7A9W3_9MICO</name>
<dbReference type="RefSeq" id="WP_042215766.1">
    <property type="nucleotide sequence ID" value="NZ_BBLU01000014.1"/>
</dbReference>
<reference evidence="3" key="1">
    <citation type="submission" date="2016-10" db="EMBL/GenBank/DDBJ databases">
        <authorList>
            <person name="Varghese N."/>
        </authorList>
    </citation>
    <scope>NUCLEOTIDE SEQUENCE [LARGE SCALE GENOMIC DNA]</scope>
    <source>
        <strain evidence="3">DSM 24868</strain>
    </source>
</reference>
<organism evidence="2 3">
    <name type="scientific">Demequina mangrovi</name>
    <dbReference type="NCBI Taxonomy" id="1043493"/>
    <lineage>
        <taxon>Bacteria</taxon>
        <taxon>Bacillati</taxon>
        <taxon>Actinomycetota</taxon>
        <taxon>Actinomycetes</taxon>
        <taxon>Micrococcales</taxon>
        <taxon>Demequinaceae</taxon>
        <taxon>Demequina</taxon>
    </lineage>
</organism>
<keyword evidence="1" id="KW-0812">Transmembrane</keyword>
<dbReference type="OrthoDB" id="5139799at2"/>